<dbReference type="SUPFAM" id="SSF51569">
    <property type="entry name" value="Aldolase"/>
    <property type="match status" value="1"/>
</dbReference>
<keyword evidence="3" id="KW-0808">Transferase</keyword>
<dbReference type="GO" id="GO:0050462">
    <property type="term" value="F:N-acetylneuraminate synthase activity"/>
    <property type="evidence" value="ECO:0007669"/>
    <property type="project" value="UniProtKB-EC"/>
</dbReference>
<dbReference type="Pfam" id="PF03102">
    <property type="entry name" value="NeuB"/>
    <property type="match status" value="1"/>
</dbReference>
<evidence type="ECO:0000313" key="3">
    <source>
        <dbReference type="EMBL" id="VAV83964.1"/>
    </source>
</evidence>
<feature type="domain" description="PseI/NeuA/B-like" evidence="1">
    <location>
        <begin position="41"/>
        <end position="231"/>
    </location>
</feature>
<dbReference type="GO" id="GO:0047444">
    <property type="term" value="F:N-acylneuraminate-9-phosphate synthase activity"/>
    <property type="evidence" value="ECO:0007669"/>
    <property type="project" value="TreeGrafter"/>
</dbReference>
<dbReference type="SUPFAM" id="SSF51182">
    <property type="entry name" value="RmlC-like cupins"/>
    <property type="match status" value="1"/>
</dbReference>
<sequence>MNFEGLFVYDMANNHQGDLEHGLRIIKEFAGVSKEKGVRGAMKFQYRQLATFIHPDYRDYEGNKHLSRFISTELSPDDYGVLAASAKEQGLITVSTPFDEESVDLIEKLRIDIIKIASCSAQDWPLLERIAEAGKPVICSTAGLNITQIDDIVSFFEKHGTEFALMHCVAIYPTPFDKLALNQVKLLLRRYPHITIGFSTHEDPDCLDAVKIAYAKGARIFERHVGVNTDKYKLNGYSSTPEQAGRWIDSYKETLEACGPSGRAPVSHLEEASLESLSRGVFLKNPVAEGEMITRDNVVFSMPILKGQLKSGLWSEGLVADKDYKTAEPVPASLRSITLSRQDTVNRIILQVKGMLNNARIFLGDDCSVELSHHYGLDRFREFGAVIIDCINRDYCKKLIIQLPRQKHPYHYHKKKEETFQVLSGSVEVELEGETRTMLPGDKCLVERDQWHKFQTLHGVIFEEVSTTHFNNDSFYEDPLISEIPRESRKTKIDLGLRLPVNSEPLETEDDKSNCL</sequence>
<dbReference type="InterPro" id="IPR013785">
    <property type="entry name" value="Aldolase_TIM"/>
</dbReference>
<dbReference type="GO" id="GO:0016051">
    <property type="term" value="P:carbohydrate biosynthetic process"/>
    <property type="evidence" value="ECO:0007669"/>
    <property type="project" value="InterPro"/>
</dbReference>
<dbReference type="Gene3D" id="3.20.20.70">
    <property type="entry name" value="Aldolase class I"/>
    <property type="match status" value="1"/>
</dbReference>
<feature type="domain" description="Cupin type-2" evidence="2">
    <location>
        <begin position="404"/>
        <end position="455"/>
    </location>
</feature>
<name>A0A3B0QQJ9_9ZZZZ</name>
<protein>
    <submittedName>
        <fullName evidence="3">N-acetylneuraminate synthase</fullName>
        <ecNumber evidence="3">2.5.1.56</ecNumber>
    </submittedName>
</protein>
<accession>A0A3B0QQJ9</accession>
<dbReference type="PANTHER" id="PTHR42966:SF1">
    <property type="entry name" value="SIALIC ACID SYNTHASE"/>
    <property type="match status" value="1"/>
</dbReference>
<dbReference type="InterPro" id="IPR051690">
    <property type="entry name" value="PseI-like"/>
</dbReference>
<dbReference type="InterPro" id="IPR014710">
    <property type="entry name" value="RmlC-like_jellyroll"/>
</dbReference>
<dbReference type="Gene3D" id="3.90.1210.10">
    <property type="entry name" value="Antifreeze-like/N-acetylneuraminic acid synthase C-terminal domain"/>
    <property type="match status" value="1"/>
</dbReference>
<dbReference type="InterPro" id="IPR011051">
    <property type="entry name" value="RmlC_Cupin_sf"/>
</dbReference>
<dbReference type="EMBL" id="UOEA01000057">
    <property type="protein sequence ID" value="VAV83964.1"/>
    <property type="molecule type" value="Genomic_DNA"/>
</dbReference>
<proteinExistence type="predicted"/>
<dbReference type="AlphaFoldDB" id="A0A3B0QQJ9"/>
<reference evidence="3" key="1">
    <citation type="submission" date="2018-06" db="EMBL/GenBank/DDBJ databases">
        <authorList>
            <person name="Zhirakovskaya E."/>
        </authorList>
    </citation>
    <scope>NUCLEOTIDE SEQUENCE</scope>
</reference>
<dbReference type="InterPro" id="IPR013132">
    <property type="entry name" value="PseI/NeuA/B-like_N"/>
</dbReference>
<dbReference type="Gene3D" id="2.60.120.10">
    <property type="entry name" value="Jelly Rolls"/>
    <property type="match status" value="1"/>
</dbReference>
<evidence type="ECO:0000259" key="1">
    <source>
        <dbReference type="Pfam" id="PF03102"/>
    </source>
</evidence>
<dbReference type="EC" id="2.5.1.56" evidence="3"/>
<organism evidence="3">
    <name type="scientific">hydrothermal vent metagenome</name>
    <dbReference type="NCBI Taxonomy" id="652676"/>
    <lineage>
        <taxon>unclassified sequences</taxon>
        <taxon>metagenomes</taxon>
        <taxon>ecological metagenomes</taxon>
    </lineage>
</organism>
<dbReference type="InterPro" id="IPR013096">
    <property type="entry name" value="Cupin_2"/>
</dbReference>
<gene>
    <name evidence="3" type="ORF">MNBD_DELTA01-1644</name>
</gene>
<dbReference type="PANTHER" id="PTHR42966">
    <property type="entry name" value="N-ACETYLNEURAMINATE SYNTHASE"/>
    <property type="match status" value="1"/>
</dbReference>
<dbReference type="Pfam" id="PF07883">
    <property type="entry name" value="Cupin_2"/>
    <property type="match status" value="1"/>
</dbReference>
<evidence type="ECO:0000259" key="2">
    <source>
        <dbReference type="Pfam" id="PF07883"/>
    </source>
</evidence>